<dbReference type="InterPro" id="IPR003583">
    <property type="entry name" value="Hlx-hairpin-Hlx_DNA-bd_motif"/>
</dbReference>
<dbReference type="Proteomes" id="UP000308271">
    <property type="component" value="Unassembled WGS sequence"/>
</dbReference>
<feature type="region of interest" description="Disordered" evidence="1">
    <location>
        <begin position="83"/>
        <end position="104"/>
    </location>
</feature>
<feature type="domain" description="Helix-hairpin-helix DNA-binding motif class 1" evidence="2">
    <location>
        <begin position="117"/>
        <end position="136"/>
    </location>
</feature>
<dbReference type="EMBL" id="VDCH01000018">
    <property type="protein sequence ID" value="TNJ38489.1"/>
    <property type="molecule type" value="Genomic_DNA"/>
</dbReference>
<dbReference type="Pfam" id="PF12836">
    <property type="entry name" value="HHH_3"/>
    <property type="match status" value="1"/>
</dbReference>
<dbReference type="InterPro" id="IPR010994">
    <property type="entry name" value="RuvA_2-like"/>
</dbReference>
<reference evidence="3 4" key="1">
    <citation type="submission" date="2019-05" db="EMBL/GenBank/DDBJ databases">
        <title>Draft Whole-Genome sequence of the green sulfur bacterium Chlorobaculum thiosulfatiphilum DSM 249.</title>
        <authorList>
            <person name="Meyer T.E."/>
            <person name="Kyndt J.A."/>
        </authorList>
    </citation>
    <scope>NUCLEOTIDE SEQUENCE [LARGE SCALE GENOMIC DNA]</scope>
    <source>
        <strain evidence="3 4">DSM 249</strain>
    </source>
</reference>
<dbReference type="OrthoDB" id="9790239at2"/>
<protein>
    <submittedName>
        <fullName evidence="3">Helix-hairpin-helix domain-containing protein</fullName>
    </submittedName>
</protein>
<sequence>MKFLDNVAVKLGITKAEMTAVTLLTFFLLLGGALKYSGSVQEADKAIAQAEVARYSEAEVDSLLSLAMKPGDAVAAETPGMVAGNAEQEEPATRSTARRSSKKKFTGTMAFRTASAAQLQRIPGVGPVMARRLIEFRKQKGGKVEHFNDFLKVKGIGKKKLELLQQHLTLD</sequence>
<dbReference type="Gene3D" id="1.10.150.320">
    <property type="entry name" value="Photosystem II 12 kDa extrinsic protein"/>
    <property type="match status" value="1"/>
</dbReference>
<keyword evidence="4" id="KW-1185">Reference proteome</keyword>
<evidence type="ECO:0000259" key="2">
    <source>
        <dbReference type="SMART" id="SM00278"/>
    </source>
</evidence>
<gene>
    <name evidence="3" type="ORF">FGF66_08525</name>
</gene>
<dbReference type="SUPFAM" id="SSF47781">
    <property type="entry name" value="RuvA domain 2-like"/>
    <property type="match status" value="1"/>
</dbReference>
<dbReference type="PANTHER" id="PTHR21180">
    <property type="entry name" value="ENDONUCLEASE/EXONUCLEASE/PHOSPHATASE FAMILY DOMAIN-CONTAINING PROTEIN 1"/>
    <property type="match status" value="1"/>
</dbReference>
<dbReference type="SMART" id="SM00278">
    <property type="entry name" value="HhH1"/>
    <property type="match status" value="2"/>
</dbReference>
<name>A0A5C4S635_CHLTI</name>
<evidence type="ECO:0000313" key="3">
    <source>
        <dbReference type="EMBL" id="TNJ38489.1"/>
    </source>
</evidence>
<comment type="caution">
    <text evidence="3">The sequence shown here is derived from an EMBL/GenBank/DDBJ whole genome shotgun (WGS) entry which is preliminary data.</text>
</comment>
<dbReference type="AlphaFoldDB" id="A0A5C4S635"/>
<feature type="domain" description="Helix-hairpin-helix DNA-binding motif class 1" evidence="2">
    <location>
        <begin position="148"/>
        <end position="167"/>
    </location>
</feature>
<accession>A0A5C4S635</accession>
<dbReference type="GO" id="GO:0006281">
    <property type="term" value="P:DNA repair"/>
    <property type="evidence" value="ECO:0007669"/>
    <property type="project" value="InterPro"/>
</dbReference>
<dbReference type="RefSeq" id="WP_139457229.1">
    <property type="nucleotide sequence ID" value="NZ_VDCH01000018.1"/>
</dbReference>
<dbReference type="PANTHER" id="PTHR21180:SF32">
    <property type="entry name" value="ENDONUCLEASE_EXONUCLEASE_PHOSPHATASE FAMILY DOMAIN-CONTAINING PROTEIN 1"/>
    <property type="match status" value="1"/>
</dbReference>
<dbReference type="InterPro" id="IPR051675">
    <property type="entry name" value="Endo/Exo/Phosphatase_dom_1"/>
</dbReference>
<proteinExistence type="predicted"/>
<evidence type="ECO:0000313" key="4">
    <source>
        <dbReference type="Proteomes" id="UP000308271"/>
    </source>
</evidence>
<evidence type="ECO:0000256" key="1">
    <source>
        <dbReference type="SAM" id="MobiDB-lite"/>
    </source>
</evidence>
<dbReference type="GO" id="GO:0003677">
    <property type="term" value="F:DNA binding"/>
    <property type="evidence" value="ECO:0007669"/>
    <property type="project" value="InterPro"/>
</dbReference>
<organism evidence="3 4">
    <name type="scientific">Chlorobaculum thiosulfatiphilum</name>
    <name type="common">Chlorobium limicola f.sp. thiosulfatophilum</name>
    <dbReference type="NCBI Taxonomy" id="115852"/>
    <lineage>
        <taxon>Bacteria</taxon>
        <taxon>Pseudomonadati</taxon>
        <taxon>Chlorobiota</taxon>
        <taxon>Chlorobiia</taxon>
        <taxon>Chlorobiales</taxon>
        <taxon>Chlorobiaceae</taxon>
        <taxon>Chlorobaculum</taxon>
    </lineage>
</organism>